<reference evidence="2" key="1">
    <citation type="submission" date="2020-05" db="EMBL/GenBank/DDBJ databases">
        <authorList>
            <person name="Chiriac C."/>
            <person name="Salcher M."/>
            <person name="Ghai R."/>
            <person name="Kavagutti S V."/>
        </authorList>
    </citation>
    <scope>NUCLEOTIDE SEQUENCE</scope>
</reference>
<name>A0A6J7KHL1_9ZZZZ</name>
<dbReference type="SUPFAM" id="SSF56601">
    <property type="entry name" value="beta-lactamase/transpeptidase-like"/>
    <property type="match status" value="1"/>
</dbReference>
<dbReference type="Pfam" id="PF13354">
    <property type="entry name" value="Beta-lactamase2"/>
    <property type="match status" value="1"/>
</dbReference>
<evidence type="ECO:0000259" key="1">
    <source>
        <dbReference type="Pfam" id="PF13354"/>
    </source>
</evidence>
<dbReference type="PANTHER" id="PTHR35333">
    <property type="entry name" value="BETA-LACTAMASE"/>
    <property type="match status" value="1"/>
</dbReference>
<dbReference type="Gene3D" id="3.40.710.10">
    <property type="entry name" value="DD-peptidase/beta-lactamase superfamily"/>
    <property type="match status" value="1"/>
</dbReference>
<dbReference type="GO" id="GO:0030655">
    <property type="term" value="P:beta-lactam antibiotic catabolic process"/>
    <property type="evidence" value="ECO:0007669"/>
    <property type="project" value="InterPro"/>
</dbReference>
<feature type="domain" description="Beta-lactamase class A catalytic" evidence="1">
    <location>
        <begin position="19"/>
        <end position="240"/>
    </location>
</feature>
<proteinExistence type="predicted"/>
<dbReference type="EMBL" id="CAFBNE010000056">
    <property type="protein sequence ID" value="CAB4954901.1"/>
    <property type="molecule type" value="Genomic_DNA"/>
</dbReference>
<dbReference type="InterPro" id="IPR045155">
    <property type="entry name" value="Beta-lactam_cat"/>
</dbReference>
<dbReference type="GO" id="GO:0046677">
    <property type="term" value="P:response to antibiotic"/>
    <property type="evidence" value="ECO:0007669"/>
    <property type="project" value="InterPro"/>
</dbReference>
<dbReference type="GO" id="GO:0008800">
    <property type="term" value="F:beta-lactamase activity"/>
    <property type="evidence" value="ECO:0007669"/>
    <property type="project" value="InterPro"/>
</dbReference>
<dbReference type="InterPro" id="IPR012338">
    <property type="entry name" value="Beta-lactam/transpept-like"/>
</dbReference>
<dbReference type="InterPro" id="IPR000871">
    <property type="entry name" value="Beta-lactam_class-A"/>
</dbReference>
<accession>A0A6J7KHL1</accession>
<gene>
    <name evidence="2" type="ORF">UFOPK3772_01790</name>
</gene>
<dbReference type="AlphaFoldDB" id="A0A6J7KHL1"/>
<organism evidence="2">
    <name type="scientific">freshwater metagenome</name>
    <dbReference type="NCBI Taxonomy" id="449393"/>
    <lineage>
        <taxon>unclassified sequences</taxon>
        <taxon>metagenomes</taxon>
        <taxon>ecological metagenomes</taxon>
    </lineage>
</organism>
<sequence length="272" mass="28458">MAGRADLPIDLRSTGVTWSIHVRSLATGATFTRDDATALSTASVGKLLLLAEVARRLEDGSLGPDECVSRTPADAVADSGLWQHLATDSLTVGDAAVLVAAVSDNLATNVLLRRVGLEAVDEVAHSLGLEDVRLHDFVRDARRTTDPVRLSSGSASELADFFARIPEGGILTPSVSGMLAFWLGLNTDLSMVAASLELDPLGHVAVGRSLSVMNKTGTDVGVRADCGLVSRDGVQVAYAAIANWDEASGPMLDLVMADMHAIGGFIRSLVDL</sequence>
<dbReference type="PANTHER" id="PTHR35333:SF3">
    <property type="entry name" value="BETA-LACTAMASE-TYPE TRANSPEPTIDASE FOLD CONTAINING PROTEIN"/>
    <property type="match status" value="1"/>
</dbReference>
<protein>
    <submittedName>
        <fullName evidence="2">Unannotated protein</fullName>
    </submittedName>
</protein>
<evidence type="ECO:0000313" key="2">
    <source>
        <dbReference type="EMBL" id="CAB4954901.1"/>
    </source>
</evidence>